<sequence length="111" mass="12360">MTMHALALSTRLLARHALPLSLAHRAFSTTAHRRLREDRDRTPAEAEQTKQEQLRKQQQGKGEWHEDLASAGESSVKADRGDVGGNQSVEELQKQTAQQAEADHPEGKRGK</sequence>
<organism evidence="2 3">
    <name type="scientific">Cryomyces minteri</name>
    <dbReference type="NCBI Taxonomy" id="331657"/>
    <lineage>
        <taxon>Eukaryota</taxon>
        <taxon>Fungi</taxon>
        <taxon>Dikarya</taxon>
        <taxon>Ascomycota</taxon>
        <taxon>Pezizomycotina</taxon>
        <taxon>Dothideomycetes</taxon>
        <taxon>Dothideomycetes incertae sedis</taxon>
        <taxon>Cryomyces</taxon>
    </lineage>
</organism>
<reference evidence="2 3" key="1">
    <citation type="submission" date="2017-03" db="EMBL/GenBank/DDBJ databases">
        <title>Genomes of endolithic fungi from Antarctica.</title>
        <authorList>
            <person name="Coleine C."/>
            <person name="Masonjones S."/>
            <person name="Stajich J.E."/>
        </authorList>
    </citation>
    <scope>NUCLEOTIDE SEQUENCE [LARGE SCALE GENOMIC DNA]</scope>
    <source>
        <strain evidence="2 3">CCFEE 5187</strain>
    </source>
</reference>
<protein>
    <submittedName>
        <fullName evidence="2">Uncharacterized protein</fullName>
    </submittedName>
</protein>
<feature type="region of interest" description="Disordered" evidence="1">
    <location>
        <begin position="25"/>
        <end position="111"/>
    </location>
</feature>
<evidence type="ECO:0000313" key="2">
    <source>
        <dbReference type="EMBL" id="TKA67151.1"/>
    </source>
</evidence>
<comment type="caution">
    <text evidence="2">The sequence shown here is derived from an EMBL/GenBank/DDBJ whole genome shotgun (WGS) entry which is preliminary data.</text>
</comment>
<proteinExistence type="predicted"/>
<accession>A0A4U0WV24</accession>
<dbReference type="Proteomes" id="UP000308768">
    <property type="component" value="Unassembled WGS sequence"/>
</dbReference>
<dbReference type="OrthoDB" id="529205at2759"/>
<dbReference type="AlphaFoldDB" id="A0A4U0WV24"/>
<dbReference type="EMBL" id="NAJN01000943">
    <property type="protein sequence ID" value="TKA67151.1"/>
    <property type="molecule type" value="Genomic_DNA"/>
</dbReference>
<name>A0A4U0WV24_9PEZI</name>
<keyword evidence="3" id="KW-1185">Reference proteome</keyword>
<feature type="compositionally biased region" description="Polar residues" evidence="1">
    <location>
        <begin position="85"/>
        <end position="99"/>
    </location>
</feature>
<evidence type="ECO:0000313" key="3">
    <source>
        <dbReference type="Proteomes" id="UP000308768"/>
    </source>
</evidence>
<feature type="compositionally biased region" description="Basic and acidic residues" evidence="1">
    <location>
        <begin position="35"/>
        <end position="55"/>
    </location>
</feature>
<feature type="compositionally biased region" description="Basic and acidic residues" evidence="1">
    <location>
        <begin position="101"/>
        <end position="111"/>
    </location>
</feature>
<gene>
    <name evidence="2" type="ORF">B0A49_04915</name>
</gene>
<evidence type="ECO:0000256" key="1">
    <source>
        <dbReference type="SAM" id="MobiDB-lite"/>
    </source>
</evidence>